<feature type="compositionally biased region" description="Low complexity" evidence="1">
    <location>
        <begin position="34"/>
        <end position="51"/>
    </location>
</feature>
<gene>
    <name evidence="2" type="ORF">PXEA_LOCUS21903</name>
</gene>
<feature type="compositionally biased region" description="Gly residues" evidence="1">
    <location>
        <begin position="1"/>
        <end position="11"/>
    </location>
</feature>
<evidence type="ECO:0000313" key="2">
    <source>
        <dbReference type="EMBL" id="VEL28463.1"/>
    </source>
</evidence>
<feature type="compositionally biased region" description="Low complexity" evidence="1">
    <location>
        <begin position="68"/>
        <end position="77"/>
    </location>
</feature>
<evidence type="ECO:0000256" key="1">
    <source>
        <dbReference type="SAM" id="MobiDB-lite"/>
    </source>
</evidence>
<accession>A0A448X5A7</accession>
<dbReference type="AlphaFoldDB" id="A0A448X5A7"/>
<name>A0A448X5A7_9PLAT</name>
<protein>
    <submittedName>
        <fullName evidence="2">Uncharacterized protein</fullName>
    </submittedName>
</protein>
<dbReference type="EMBL" id="CAAALY010095232">
    <property type="protein sequence ID" value="VEL28463.1"/>
    <property type="molecule type" value="Genomic_DNA"/>
</dbReference>
<evidence type="ECO:0000313" key="3">
    <source>
        <dbReference type="Proteomes" id="UP000784294"/>
    </source>
</evidence>
<reference evidence="2" key="1">
    <citation type="submission" date="2018-11" db="EMBL/GenBank/DDBJ databases">
        <authorList>
            <consortium name="Pathogen Informatics"/>
        </authorList>
    </citation>
    <scope>NUCLEOTIDE SEQUENCE</scope>
</reference>
<keyword evidence="3" id="KW-1185">Reference proteome</keyword>
<comment type="caution">
    <text evidence="2">The sequence shown here is derived from an EMBL/GenBank/DDBJ whole genome shotgun (WGS) entry which is preliminary data.</text>
</comment>
<proteinExistence type="predicted"/>
<feature type="region of interest" description="Disordered" evidence="1">
    <location>
        <begin position="1"/>
        <end position="88"/>
    </location>
</feature>
<sequence length="104" mass="10315">MFYGQAGGTLGISGSSTGGPDSAPGQTSAFLPRSSTGSSGTGTDTISLSTTNHLIAQAVSGSGGLPGSPGILGQQQQASGVSSHPTGKMQVRKHLLQVRVLLMF</sequence>
<dbReference type="Proteomes" id="UP000784294">
    <property type="component" value="Unassembled WGS sequence"/>
</dbReference>
<organism evidence="2 3">
    <name type="scientific">Protopolystoma xenopodis</name>
    <dbReference type="NCBI Taxonomy" id="117903"/>
    <lineage>
        <taxon>Eukaryota</taxon>
        <taxon>Metazoa</taxon>
        <taxon>Spiralia</taxon>
        <taxon>Lophotrochozoa</taxon>
        <taxon>Platyhelminthes</taxon>
        <taxon>Monogenea</taxon>
        <taxon>Polyopisthocotylea</taxon>
        <taxon>Polystomatidea</taxon>
        <taxon>Polystomatidae</taxon>
        <taxon>Protopolystoma</taxon>
    </lineage>
</organism>